<dbReference type="EMBL" id="HBIJ01008233">
    <property type="protein sequence ID" value="CAE0365068.1"/>
    <property type="molecule type" value="Transcribed_RNA"/>
</dbReference>
<gene>
    <name evidence="2" type="ORF">ALAG00032_LOCUS5810</name>
</gene>
<feature type="region of interest" description="Disordered" evidence="1">
    <location>
        <begin position="398"/>
        <end position="456"/>
    </location>
</feature>
<dbReference type="AlphaFoldDB" id="A0A7S3JU54"/>
<evidence type="ECO:0000256" key="1">
    <source>
        <dbReference type="SAM" id="MobiDB-lite"/>
    </source>
</evidence>
<evidence type="ECO:0000313" key="2">
    <source>
        <dbReference type="EMBL" id="CAE0365068.1"/>
    </source>
</evidence>
<feature type="region of interest" description="Disordered" evidence="1">
    <location>
        <begin position="327"/>
        <end position="357"/>
    </location>
</feature>
<feature type="region of interest" description="Disordered" evidence="1">
    <location>
        <begin position="214"/>
        <end position="235"/>
    </location>
</feature>
<feature type="region of interest" description="Disordered" evidence="1">
    <location>
        <begin position="253"/>
        <end position="274"/>
    </location>
</feature>
<feature type="compositionally biased region" description="Polar residues" evidence="1">
    <location>
        <begin position="594"/>
        <end position="618"/>
    </location>
</feature>
<feature type="compositionally biased region" description="Polar residues" evidence="1">
    <location>
        <begin position="402"/>
        <end position="414"/>
    </location>
</feature>
<organism evidence="2">
    <name type="scientific">Aureoumbra lagunensis</name>
    <dbReference type="NCBI Taxonomy" id="44058"/>
    <lineage>
        <taxon>Eukaryota</taxon>
        <taxon>Sar</taxon>
        <taxon>Stramenopiles</taxon>
        <taxon>Ochrophyta</taxon>
        <taxon>Pelagophyceae</taxon>
        <taxon>Pelagomonadales</taxon>
        <taxon>Aureoumbra</taxon>
    </lineage>
</organism>
<feature type="compositionally biased region" description="Basic and acidic residues" evidence="1">
    <location>
        <begin position="334"/>
        <end position="356"/>
    </location>
</feature>
<feature type="region of interest" description="Disordered" evidence="1">
    <location>
        <begin position="585"/>
        <end position="618"/>
    </location>
</feature>
<proteinExistence type="predicted"/>
<name>A0A7S3JU54_9STRA</name>
<sequence>MDDREKKKDTKRIKSCNKQRNDLQGVCFELKFCEEIGKCKYKEREKFRVMVQPSLEYNEPKLSGSSSFPICYLCLKTITDNRDVPVRDEDALIAVIARMASFPGSRLLSKPPAGARLCRPCYDHLKRAKDENIVSKSQFDRIRVLVFPFWGFGPEPLRPSSPPLCPGFHETQLDPNVRRKFLRNLTSESVRRVENTLMQYTQLNMELQAQIFQQSHHQQVGGEGEREENTDTSSALRQVLSISRAPPSRCQLRQQQQQSSNQFLKNQHSSNFTSDNEQAVIIRTDAIPSSGSSAVSSAQQHSHHQLILQQQQQQQMLNTTTAIMHTYDSSTLSRSDDKKMHDNERTSENEERHHQLSDQVAAAPVAVEQSELQNPSFNELQVTEDNSTSSGIKIVAAKAQTGKRSNQDESSNAGVRSDRRRSTYDADENDDDQQYHQEQRKRRQNSRSIDTRSEDTTTAAAVLGTMAQQTQPAQPLYYPHIYANPSYYTYQQQPPQPYYFAASHPRGSVALGTLHHPSITSFEQRNIHPDIPPRPVYLSTIPPQTNMNLIQQQHPAAGQSPGMFLSPQQTQNIFAVPTAVAGANDNFATRRGDTTVQQPSPLTWQQSHGPSPPRSSSA</sequence>
<feature type="region of interest" description="Disordered" evidence="1">
    <location>
        <begin position="289"/>
        <end position="313"/>
    </location>
</feature>
<protein>
    <submittedName>
        <fullName evidence="2">Uncharacterized protein</fullName>
    </submittedName>
</protein>
<feature type="compositionally biased region" description="Low complexity" evidence="1">
    <location>
        <begin position="253"/>
        <end position="267"/>
    </location>
</feature>
<reference evidence="2" key="1">
    <citation type="submission" date="2021-01" db="EMBL/GenBank/DDBJ databases">
        <authorList>
            <person name="Corre E."/>
            <person name="Pelletier E."/>
            <person name="Niang G."/>
            <person name="Scheremetjew M."/>
            <person name="Finn R."/>
            <person name="Kale V."/>
            <person name="Holt S."/>
            <person name="Cochrane G."/>
            <person name="Meng A."/>
            <person name="Brown T."/>
            <person name="Cohen L."/>
        </authorList>
    </citation>
    <scope>NUCLEOTIDE SEQUENCE</scope>
    <source>
        <strain evidence="2">CCMP1510</strain>
    </source>
</reference>
<accession>A0A7S3JU54</accession>